<dbReference type="KEGG" id="gry:D7I44_16375"/>
<gene>
    <name evidence="2" type="ORF">D7I44_16375</name>
</gene>
<accession>A0A387C315</accession>
<organism evidence="2 3">
    <name type="scientific">Gryllotalpicola protaetiae</name>
    <dbReference type="NCBI Taxonomy" id="2419771"/>
    <lineage>
        <taxon>Bacteria</taxon>
        <taxon>Bacillati</taxon>
        <taxon>Actinomycetota</taxon>
        <taxon>Actinomycetes</taxon>
        <taxon>Micrococcales</taxon>
        <taxon>Microbacteriaceae</taxon>
        <taxon>Gryllotalpicola</taxon>
    </lineage>
</organism>
<feature type="transmembrane region" description="Helical" evidence="1">
    <location>
        <begin position="64"/>
        <end position="87"/>
    </location>
</feature>
<evidence type="ECO:0000313" key="2">
    <source>
        <dbReference type="EMBL" id="AYG04941.1"/>
    </source>
</evidence>
<feature type="transmembrane region" description="Helical" evidence="1">
    <location>
        <begin position="99"/>
        <end position="122"/>
    </location>
</feature>
<keyword evidence="3" id="KW-1185">Reference proteome</keyword>
<sequence>MSALETRYEKRSVRAVDLPRAFTFGEFTRGAALAWAWFQPCVIATGAIIGAFTEGPSGVTLGLLPVVIGLPFTVVTTVVGSPIAYLLGRALERRRGDVIHLAAFAAYGMVLGAVVPMIVLGSPLGGDAIALMCGTAGAFALPLGWWTTSRIALRDDRRGAMSDMSG</sequence>
<feature type="transmembrane region" description="Helical" evidence="1">
    <location>
        <begin position="128"/>
        <end position="148"/>
    </location>
</feature>
<protein>
    <submittedName>
        <fullName evidence="2">Uncharacterized protein</fullName>
    </submittedName>
</protein>
<evidence type="ECO:0000313" key="3">
    <source>
        <dbReference type="Proteomes" id="UP000275069"/>
    </source>
</evidence>
<feature type="transmembrane region" description="Helical" evidence="1">
    <location>
        <begin position="30"/>
        <end position="52"/>
    </location>
</feature>
<reference evidence="2 3" key="1">
    <citation type="submission" date="2018-09" db="EMBL/GenBank/DDBJ databases">
        <title>Genome sequencing of strain 2DFW10M-5.</title>
        <authorList>
            <person name="Heo J."/>
            <person name="Kim S.-J."/>
            <person name="Kwon S.-W."/>
        </authorList>
    </citation>
    <scope>NUCLEOTIDE SEQUENCE [LARGE SCALE GENOMIC DNA]</scope>
    <source>
        <strain evidence="2 3">2DFW10M-5</strain>
    </source>
</reference>
<keyword evidence="1" id="KW-0472">Membrane</keyword>
<name>A0A387C315_9MICO</name>
<dbReference type="OrthoDB" id="5008067at2"/>
<dbReference type="EMBL" id="CP032624">
    <property type="protein sequence ID" value="AYG04941.1"/>
    <property type="molecule type" value="Genomic_DNA"/>
</dbReference>
<dbReference type="RefSeq" id="WP_120790469.1">
    <property type="nucleotide sequence ID" value="NZ_CP032624.1"/>
</dbReference>
<keyword evidence="1" id="KW-1133">Transmembrane helix</keyword>
<proteinExistence type="predicted"/>
<evidence type="ECO:0000256" key="1">
    <source>
        <dbReference type="SAM" id="Phobius"/>
    </source>
</evidence>
<dbReference type="Proteomes" id="UP000275069">
    <property type="component" value="Chromosome"/>
</dbReference>
<dbReference type="AlphaFoldDB" id="A0A387C315"/>
<keyword evidence="1" id="KW-0812">Transmembrane</keyword>